<dbReference type="Gene3D" id="3.40.50.10490">
    <property type="entry name" value="Glucose-6-phosphate isomerase like protein, domain 1"/>
    <property type="match status" value="1"/>
</dbReference>
<dbReference type="InterPro" id="IPR017552">
    <property type="entry name" value="PHI/rmpB"/>
</dbReference>
<feature type="domain" description="SIS" evidence="2">
    <location>
        <begin position="29"/>
        <end position="173"/>
    </location>
</feature>
<dbReference type="AlphaFoldDB" id="A0A212LLG2"/>
<dbReference type="SUPFAM" id="SSF53697">
    <property type="entry name" value="SIS domain"/>
    <property type="match status" value="1"/>
</dbReference>
<dbReference type="CDD" id="cd05005">
    <property type="entry name" value="SIS_PHI"/>
    <property type="match status" value="1"/>
</dbReference>
<proteinExistence type="inferred from homology"/>
<dbReference type="Pfam" id="PF01380">
    <property type="entry name" value="SIS"/>
    <property type="match status" value="1"/>
</dbReference>
<reference evidence="3" key="1">
    <citation type="submission" date="2016-08" db="EMBL/GenBank/DDBJ databases">
        <authorList>
            <person name="Seilhamer J.J."/>
        </authorList>
    </citation>
    <scope>NUCLEOTIDE SEQUENCE</scope>
    <source>
        <strain evidence="3">86</strain>
    </source>
</reference>
<dbReference type="EC" id="5.3.1.27" evidence="3"/>
<evidence type="ECO:0000313" key="3">
    <source>
        <dbReference type="EMBL" id="SCM78348.1"/>
    </source>
</evidence>
<dbReference type="GO" id="GO:0043800">
    <property type="term" value="F:6-phospho-3-hexuloisomerase activity"/>
    <property type="evidence" value="ECO:0007669"/>
    <property type="project" value="UniProtKB-EC"/>
</dbReference>
<keyword evidence="3" id="KW-0413">Isomerase</keyword>
<comment type="similarity">
    <text evidence="1">Belongs to the SIS family. PHI subfamily.</text>
</comment>
<evidence type="ECO:0000259" key="2">
    <source>
        <dbReference type="PROSITE" id="PS51464"/>
    </source>
</evidence>
<organism evidence="3">
    <name type="scientific">uncultured Pleomorphomonas sp</name>
    <dbReference type="NCBI Taxonomy" id="442121"/>
    <lineage>
        <taxon>Bacteria</taxon>
        <taxon>Pseudomonadati</taxon>
        <taxon>Pseudomonadota</taxon>
        <taxon>Alphaproteobacteria</taxon>
        <taxon>Hyphomicrobiales</taxon>
        <taxon>Pleomorphomonadaceae</taxon>
        <taxon>Pleomorphomonas</taxon>
        <taxon>environmental samples</taxon>
    </lineage>
</organism>
<dbReference type="RefSeq" id="WP_100080481.1">
    <property type="nucleotide sequence ID" value="NZ_LT608334.1"/>
</dbReference>
<dbReference type="InterPro" id="IPR046348">
    <property type="entry name" value="SIS_dom_sf"/>
</dbReference>
<dbReference type="GO" id="GO:0097367">
    <property type="term" value="F:carbohydrate derivative binding"/>
    <property type="evidence" value="ECO:0007669"/>
    <property type="project" value="InterPro"/>
</dbReference>
<dbReference type="PROSITE" id="PS51464">
    <property type="entry name" value="SIS"/>
    <property type="match status" value="1"/>
</dbReference>
<dbReference type="PANTHER" id="PTHR43443">
    <property type="entry name" value="3-HEXULOSE-6-PHOSPHATE ISOMERASE"/>
    <property type="match status" value="1"/>
</dbReference>
<sequence length="186" mass="19395">MNVADYGSAILEELRAVLSKVSPDEVSAFAGDLLAARRIFVAGAGRSGLAGRAFAMRLMHFGLDAFVIGEIATPAYSGDDLLVVCSGSGETGSLVSIADKARRIGGKIALVTIVPDSTIGKLADRRLVLPAPSPKAKAGDGVRSIQPMGSLFEQALLLLLDAVILELMARRGATSDGMFTRHANLE</sequence>
<dbReference type="NCBIfam" id="TIGR03127">
    <property type="entry name" value="RuMP_HxlB"/>
    <property type="match status" value="1"/>
</dbReference>
<name>A0A212LLG2_9HYPH</name>
<dbReference type="GO" id="GO:1901135">
    <property type="term" value="P:carbohydrate derivative metabolic process"/>
    <property type="evidence" value="ECO:0007669"/>
    <property type="project" value="InterPro"/>
</dbReference>
<accession>A0A212LLG2</accession>
<dbReference type="InterPro" id="IPR001347">
    <property type="entry name" value="SIS_dom"/>
</dbReference>
<dbReference type="PANTHER" id="PTHR43443:SF1">
    <property type="entry name" value="3-HEXULOSE-6-PHOSPHATE ISOMERASE"/>
    <property type="match status" value="1"/>
</dbReference>
<dbReference type="EMBL" id="FMJD01000011">
    <property type="protein sequence ID" value="SCM78348.1"/>
    <property type="molecule type" value="Genomic_DNA"/>
</dbReference>
<gene>
    <name evidence="3" type="primary">hxlB</name>
    <name evidence="3" type="ORF">KL86PLE_70118</name>
</gene>
<evidence type="ECO:0000256" key="1">
    <source>
        <dbReference type="ARBA" id="ARBA00009235"/>
    </source>
</evidence>
<protein>
    <submittedName>
        <fullName evidence="3">3-hexulose-6-phosphate isomerase</fullName>
        <ecNumber evidence="3">5.3.1.27</ecNumber>
    </submittedName>
</protein>